<name>A0A2K0AW47_STAHA</name>
<proteinExistence type="predicted"/>
<protein>
    <submittedName>
        <fullName evidence="3">Uncharacterized protein</fullName>
    </submittedName>
</protein>
<evidence type="ECO:0000256" key="1">
    <source>
        <dbReference type="SAM" id="Coils"/>
    </source>
</evidence>
<sequence>MFGLAAETFSIGTTIITILNILLVILVVYIIKLISNHFSKVKQLEKDVAELKNERCNNENQNKK</sequence>
<dbReference type="Proteomes" id="UP000053523">
    <property type="component" value="Unassembled WGS sequence"/>
</dbReference>
<evidence type="ECO:0000313" key="4">
    <source>
        <dbReference type="Proteomes" id="UP000053523"/>
    </source>
</evidence>
<keyword evidence="1" id="KW-0175">Coiled coil</keyword>
<evidence type="ECO:0000256" key="2">
    <source>
        <dbReference type="SAM" id="Phobius"/>
    </source>
</evidence>
<feature type="transmembrane region" description="Helical" evidence="2">
    <location>
        <begin position="12"/>
        <end position="34"/>
    </location>
</feature>
<dbReference type="EMBL" id="LORN02000014">
    <property type="protein sequence ID" value="PNN29231.1"/>
    <property type="molecule type" value="Genomic_DNA"/>
</dbReference>
<reference evidence="3 4" key="1">
    <citation type="submission" date="2017-12" db="EMBL/GenBank/DDBJ databases">
        <title>FDA dAtabase for Regulatory Grade micrObial Sequences (FDA-ARGOS): Supporting development and validation of Infectious Disease Dx tests.</title>
        <authorList>
            <person name="Hoffmann M."/>
            <person name="Allard M."/>
            <person name="Evans P."/>
            <person name="Brown E."/>
            <person name="Tallon L."/>
            <person name="Sadzewicz L."/>
            <person name="Sengamalay N."/>
            <person name="Ott S."/>
            <person name="Godinez A."/>
            <person name="Nagaraj S."/>
            <person name="Vavikolanu K."/>
            <person name="Aluvathingal J."/>
            <person name="Nadendla S."/>
            <person name="Sichtig H."/>
        </authorList>
    </citation>
    <scope>NUCLEOTIDE SEQUENCE [LARGE SCALE GENOMIC DNA]</scope>
    <source>
        <strain evidence="3 4">FDAARGOS_148</strain>
    </source>
</reference>
<organism evidence="3 4">
    <name type="scientific">Staphylococcus haemolyticus</name>
    <dbReference type="NCBI Taxonomy" id="1283"/>
    <lineage>
        <taxon>Bacteria</taxon>
        <taxon>Bacillati</taxon>
        <taxon>Bacillota</taxon>
        <taxon>Bacilli</taxon>
        <taxon>Bacillales</taxon>
        <taxon>Staphylococcaceae</taxon>
        <taxon>Staphylococcus</taxon>
    </lineage>
</organism>
<keyword evidence="2" id="KW-0812">Transmembrane</keyword>
<keyword evidence="2" id="KW-0472">Membrane</keyword>
<comment type="caution">
    <text evidence="3">The sequence shown here is derived from an EMBL/GenBank/DDBJ whole genome shotgun (WGS) entry which is preliminary data.</text>
</comment>
<evidence type="ECO:0000313" key="3">
    <source>
        <dbReference type="EMBL" id="PNN29231.1"/>
    </source>
</evidence>
<dbReference type="AlphaFoldDB" id="A0A2K0AW47"/>
<dbReference type="RefSeq" id="WP_049394664.1">
    <property type="nucleotide sequence ID" value="NZ_CABMHO010000091.1"/>
</dbReference>
<feature type="coiled-coil region" evidence="1">
    <location>
        <begin position="34"/>
        <end position="64"/>
    </location>
</feature>
<accession>A0A2K0AW47</accession>
<gene>
    <name evidence="3" type="ORF">AL503_003645</name>
</gene>
<keyword evidence="2" id="KW-1133">Transmembrane helix</keyword>